<accession>A0A1N7A0C7</accession>
<evidence type="ECO:0000313" key="2">
    <source>
        <dbReference type="Proteomes" id="UP000185924"/>
    </source>
</evidence>
<gene>
    <name evidence="1" type="ORF">SAMN05421545_3135</name>
</gene>
<protein>
    <submittedName>
        <fullName evidence="1">Uncharacterized protein</fullName>
    </submittedName>
</protein>
<reference evidence="2" key="1">
    <citation type="submission" date="2017-01" db="EMBL/GenBank/DDBJ databases">
        <authorList>
            <person name="Varghese N."/>
            <person name="Submissions S."/>
        </authorList>
    </citation>
    <scope>NUCLEOTIDE SEQUENCE [LARGE SCALE GENOMIC DNA]</scope>
    <source>
        <strain evidence="2">DM9</strain>
    </source>
</reference>
<dbReference type="AlphaFoldDB" id="A0A1N7A0C7"/>
<sequence length="119" mass="14051">MVFEFYLGGYGRDNNFNIILRDKNLYISTYHSIPLPEHFKLIQTDCDNDWLYLISYLKSCRWNKRYDSEILDGTQWELKVKGNGININSYGSNSYPQEFDEFLGILNRLIKSTGYSIVK</sequence>
<name>A0A1N7A0C7_9BACT</name>
<dbReference type="RefSeq" id="WP_076422776.1">
    <property type="nucleotide sequence ID" value="NZ_FTNM01000005.1"/>
</dbReference>
<proteinExistence type="predicted"/>
<dbReference type="EMBL" id="FTNM01000005">
    <property type="protein sequence ID" value="SIR32488.1"/>
    <property type="molecule type" value="Genomic_DNA"/>
</dbReference>
<keyword evidence="2" id="KW-1185">Reference proteome</keyword>
<organism evidence="1 2">
    <name type="scientific">Pontibacter lucknowensis</name>
    <dbReference type="NCBI Taxonomy" id="1077936"/>
    <lineage>
        <taxon>Bacteria</taxon>
        <taxon>Pseudomonadati</taxon>
        <taxon>Bacteroidota</taxon>
        <taxon>Cytophagia</taxon>
        <taxon>Cytophagales</taxon>
        <taxon>Hymenobacteraceae</taxon>
        <taxon>Pontibacter</taxon>
    </lineage>
</organism>
<dbReference type="Proteomes" id="UP000185924">
    <property type="component" value="Unassembled WGS sequence"/>
</dbReference>
<evidence type="ECO:0000313" key="1">
    <source>
        <dbReference type="EMBL" id="SIR32488.1"/>
    </source>
</evidence>
<dbReference type="STRING" id="1077936.SAMN05421545_3135"/>